<protein>
    <recommendedName>
        <fullName evidence="4">Glycoside hydrolase family 5 domain-containing protein</fullName>
    </recommendedName>
</protein>
<evidence type="ECO:0008006" key="4">
    <source>
        <dbReference type="Google" id="ProtNLM"/>
    </source>
</evidence>
<comment type="caution">
    <text evidence="2">The sequence shown here is derived from an EMBL/GenBank/DDBJ whole genome shotgun (WGS) entry which is preliminary data.</text>
</comment>
<dbReference type="InterPro" id="IPR017853">
    <property type="entry name" value="GH"/>
</dbReference>
<feature type="transmembrane region" description="Helical" evidence="1">
    <location>
        <begin position="9"/>
        <end position="29"/>
    </location>
</feature>
<reference evidence="2 3" key="1">
    <citation type="journal article" date="2016" name="Nat. Commun.">
        <title>Thousands of microbial genomes shed light on interconnected biogeochemical processes in an aquifer system.</title>
        <authorList>
            <person name="Anantharaman K."/>
            <person name="Brown C.T."/>
            <person name="Hug L.A."/>
            <person name="Sharon I."/>
            <person name="Castelle C.J."/>
            <person name="Probst A.J."/>
            <person name="Thomas B.C."/>
            <person name="Singh A."/>
            <person name="Wilkins M.J."/>
            <person name="Karaoz U."/>
            <person name="Brodie E.L."/>
            <person name="Williams K.H."/>
            <person name="Hubbard S.S."/>
            <person name="Banfield J.F."/>
        </authorList>
    </citation>
    <scope>NUCLEOTIDE SEQUENCE [LARGE SCALE GENOMIC DNA]</scope>
</reference>
<keyword evidence="1" id="KW-0472">Membrane</keyword>
<organism evidence="2 3">
    <name type="scientific">Candidatus Sungbacteria bacterium RIFCSPLOWO2_01_FULL_47_10</name>
    <dbReference type="NCBI Taxonomy" id="1802276"/>
    <lineage>
        <taxon>Bacteria</taxon>
        <taxon>Candidatus Sungiibacteriota</taxon>
    </lineage>
</organism>
<name>A0A1G2L3I4_9BACT</name>
<keyword evidence="1" id="KW-0812">Transmembrane</keyword>
<dbReference type="AlphaFoldDB" id="A0A1G2L3I4"/>
<evidence type="ECO:0000313" key="2">
    <source>
        <dbReference type="EMBL" id="OHA06110.1"/>
    </source>
</evidence>
<sequence>MAGFLKKKIIAVSIAGIVFGSISGVIYLLRPYPPTETFTWGVTFSSSFAELLGLDTRETFTAILDDLGARRIRIPAYWDRIEGGRGVYDFEELRWQMDEASKRGAFVILAVGLKLPRWPECHIPSWASGLSDEERKDILLSFIRETVFALRAYENIAAWQVENEPFLPFGACDRQGSDFLEREIALVRSLDPSRPVLITDSGELSLWVPAARRGDIFGTSIYFQTNTRLFGPIRYPIFPGFFRAKSRITDFFAGKKQKIVIEFQMEPWNKKQIYETTPEEQFSVLNESEFDDRIAFVKKTGFDTIYIWGAEWWWWLKVKHGMPGFWEKGRVLFIGQDI</sequence>
<dbReference type="SUPFAM" id="SSF51445">
    <property type="entry name" value="(Trans)glycosidases"/>
    <property type="match status" value="1"/>
</dbReference>
<evidence type="ECO:0000313" key="3">
    <source>
        <dbReference type="Proteomes" id="UP000177982"/>
    </source>
</evidence>
<dbReference type="Gene3D" id="3.20.20.80">
    <property type="entry name" value="Glycosidases"/>
    <property type="match status" value="1"/>
</dbReference>
<proteinExistence type="predicted"/>
<evidence type="ECO:0000256" key="1">
    <source>
        <dbReference type="SAM" id="Phobius"/>
    </source>
</evidence>
<accession>A0A1G2L3I4</accession>
<dbReference type="Proteomes" id="UP000177982">
    <property type="component" value="Unassembled WGS sequence"/>
</dbReference>
<gene>
    <name evidence="2" type="ORF">A2934_02565</name>
</gene>
<keyword evidence="1" id="KW-1133">Transmembrane helix</keyword>
<dbReference type="EMBL" id="MHQO01000038">
    <property type="protein sequence ID" value="OHA06110.1"/>
    <property type="molecule type" value="Genomic_DNA"/>
</dbReference>